<proteinExistence type="inferred from homology"/>
<reference evidence="6" key="1">
    <citation type="submission" date="2016-11" db="EMBL/GenBank/DDBJ databases">
        <authorList>
            <person name="Varghese N."/>
            <person name="Submissions S."/>
        </authorList>
    </citation>
    <scope>NUCLEOTIDE SEQUENCE [LARGE SCALE GENOMIC DNA]</scope>
    <source>
        <strain evidence="6">CGMCC 1.6496</strain>
    </source>
</reference>
<feature type="binding site" evidence="3">
    <location>
        <position position="194"/>
    </location>
    <ligand>
        <name>a divalent metal cation</name>
        <dbReference type="ChEBI" id="CHEBI:60240"/>
        <label>2</label>
    </ligand>
</feature>
<dbReference type="Pfam" id="PF02126">
    <property type="entry name" value="PTE"/>
    <property type="match status" value="1"/>
</dbReference>
<evidence type="ECO:0000256" key="2">
    <source>
        <dbReference type="ARBA" id="ARBA00022801"/>
    </source>
</evidence>
<evidence type="ECO:0000313" key="6">
    <source>
        <dbReference type="Proteomes" id="UP000184079"/>
    </source>
</evidence>
<feature type="binding site" evidence="3">
    <location>
        <position position="133"/>
    </location>
    <ligand>
        <name>a divalent metal cation</name>
        <dbReference type="ChEBI" id="CHEBI:60240"/>
        <label>1</label>
    </ligand>
</feature>
<feature type="binding site" evidence="3">
    <location>
        <position position="133"/>
    </location>
    <ligand>
        <name>a divalent metal cation</name>
        <dbReference type="ChEBI" id="CHEBI:60240"/>
        <label>2</label>
    </ligand>
</feature>
<feature type="binding site" evidence="3">
    <location>
        <position position="20"/>
    </location>
    <ligand>
        <name>a divalent metal cation</name>
        <dbReference type="ChEBI" id="CHEBI:60240"/>
        <label>1</label>
    </ligand>
</feature>
<dbReference type="InterPro" id="IPR001559">
    <property type="entry name" value="Phosphotriesterase"/>
</dbReference>
<dbReference type="GO" id="GO:0008270">
    <property type="term" value="F:zinc ion binding"/>
    <property type="evidence" value="ECO:0007669"/>
    <property type="project" value="InterPro"/>
</dbReference>
<sequence>MIQTVRGRITTDDFGVCAAHEHLSIDLSKVKNDPDTILDDEEGMISELNHFYRAGGRSLIELTNDGMGRNVSRLKTLSEKSNVHIVTCTGFYKNPFIPDFANSWDRHQFAAYFIREIEEGIGDSGIFPGIIGEVGTSLNEMKPVEKELIIGAGKAALATGLTVSTHTTLGTMGREQVEMLFNVGLDKDQIIIGHQDLNPNKNEVLEVLRSGVYIGFDTIGKNNYRPDEERLSYLIDFIERGFQKQILLSADLTRKSHWKKHGGPGYDLVLNKFVPILREQGVSNHVIDDLLIHNPANALSIKERL</sequence>
<accession>A0A1M5RF46</accession>
<dbReference type="OrthoDB" id="105927at2"/>
<dbReference type="PANTHER" id="PTHR10819">
    <property type="entry name" value="PHOSPHOTRIESTERASE-RELATED"/>
    <property type="match status" value="1"/>
</dbReference>
<name>A0A1M5RF46_9BACI</name>
<keyword evidence="2" id="KW-0378">Hydrolase</keyword>
<dbReference type="PANTHER" id="PTHR10819:SF3">
    <property type="entry name" value="PHOSPHOTRIESTERASE-RELATED PROTEIN"/>
    <property type="match status" value="1"/>
</dbReference>
<dbReference type="EMBL" id="FQXD01000005">
    <property type="protein sequence ID" value="SHH24977.1"/>
    <property type="molecule type" value="Genomic_DNA"/>
</dbReference>
<dbReference type="AlphaFoldDB" id="A0A1M5RF46"/>
<comment type="cofactor">
    <cofactor evidence="3">
        <name>a divalent metal cation</name>
        <dbReference type="ChEBI" id="CHEBI:60240"/>
    </cofactor>
    <text evidence="3">Binds 2 divalent metal cations per subunit.</text>
</comment>
<feature type="binding site" evidence="3">
    <location>
        <position position="166"/>
    </location>
    <ligand>
        <name>a divalent metal cation</name>
        <dbReference type="ChEBI" id="CHEBI:60240"/>
        <label>2</label>
    </ligand>
</feature>
<evidence type="ECO:0000256" key="4">
    <source>
        <dbReference type="PROSITE-ProRule" id="PRU00679"/>
    </source>
</evidence>
<comment type="caution">
    <text evidence="4">Lacks conserved residue(s) required for the propagation of feature annotation.</text>
</comment>
<protein>
    <submittedName>
        <fullName evidence="5">Phosphotriesterase-related protein</fullName>
    </submittedName>
</protein>
<dbReference type="PROSITE" id="PS51347">
    <property type="entry name" value="PHOSPHOTRIESTERASE_2"/>
    <property type="match status" value="1"/>
</dbReference>
<organism evidence="5 6">
    <name type="scientific">Virgibacillus chiguensis</name>
    <dbReference type="NCBI Taxonomy" id="411959"/>
    <lineage>
        <taxon>Bacteria</taxon>
        <taxon>Bacillati</taxon>
        <taxon>Bacillota</taxon>
        <taxon>Bacilli</taxon>
        <taxon>Bacillales</taxon>
        <taxon>Bacillaceae</taxon>
        <taxon>Virgibacillus</taxon>
    </lineage>
</organism>
<evidence type="ECO:0000313" key="5">
    <source>
        <dbReference type="EMBL" id="SHH24977.1"/>
    </source>
</evidence>
<dbReference type="Proteomes" id="UP000184079">
    <property type="component" value="Unassembled WGS sequence"/>
</dbReference>
<dbReference type="Gene3D" id="3.20.20.140">
    <property type="entry name" value="Metal-dependent hydrolases"/>
    <property type="match status" value="1"/>
</dbReference>
<dbReference type="GO" id="GO:0016787">
    <property type="term" value="F:hydrolase activity"/>
    <property type="evidence" value="ECO:0007669"/>
    <property type="project" value="UniProtKB-KW"/>
</dbReference>
<keyword evidence="6" id="KW-1185">Reference proteome</keyword>
<dbReference type="RefSeq" id="WP_073006971.1">
    <property type="nucleotide sequence ID" value="NZ_FQXD01000005.1"/>
</dbReference>
<feature type="binding site" evidence="3">
    <location>
        <position position="251"/>
    </location>
    <ligand>
        <name>a divalent metal cation</name>
        <dbReference type="ChEBI" id="CHEBI:60240"/>
        <label>1</label>
    </ligand>
</feature>
<evidence type="ECO:0000256" key="1">
    <source>
        <dbReference type="ARBA" id="ARBA00022723"/>
    </source>
</evidence>
<dbReference type="SUPFAM" id="SSF51556">
    <property type="entry name" value="Metallo-dependent hydrolases"/>
    <property type="match status" value="1"/>
</dbReference>
<gene>
    <name evidence="5" type="ORF">SAMN05421807_105138</name>
</gene>
<evidence type="ECO:0000256" key="3">
    <source>
        <dbReference type="PIRSR" id="PIRSR601559-52"/>
    </source>
</evidence>
<feature type="binding site" evidence="3">
    <location>
        <position position="22"/>
    </location>
    <ligand>
        <name>a divalent metal cation</name>
        <dbReference type="ChEBI" id="CHEBI:60240"/>
        <label>1</label>
    </ligand>
</feature>
<comment type="similarity">
    <text evidence="4">Belongs to the metallo-dependent hydrolases superfamily. Phosphotriesterase family.</text>
</comment>
<dbReference type="InterPro" id="IPR032466">
    <property type="entry name" value="Metal_Hydrolase"/>
</dbReference>
<dbReference type="PIRSF" id="PIRSF016839">
    <property type="entry name" value="PhP"/>
    <property type="match status" value="1"/>
</dbReference>
<keyword evidence="1 3" id="KW-0479">Metal-binding</keyword>